<evidence type="ECO:0000313" key="2">
    <source>
        <dbReference type="EMBL" id="RRT51218.1"/>
    </source>
</evidence>
<reference evidence="2 3" key="1">
    <citation type="journal article" date="2014" name="Agronomy (Basel)">
        <title>A Draft Genome Sequence for Ensete ventricosum, the Drought-Tolerant Tree Against Hunger.</title>
        <authorList>
            <person name="Harrison J."/>
            <person name="Moore K.A."/>
            <person name="Paszkiewicz K."/>
            <person name="Jones T."/>
            <person name="Grant M."/>
            <person name="Ambacheew D."/>
            <person name="Muzemil S."/>
            <person name="Studholme D.J."/>
        </authorList>
    </citation>
    <scope>NUCLEOTIDE SEQUENCE [LARGE SCALE GENOMIC DNA]</scope>
</reference>
<dbReference type="AlphaFoldDB" id="A0A426YHK8"/>
<comment type="caution">
    <text evidence="2">The sequence shown here is derived from an EMBL/GenBank/DDBJ whole genome shotgun (WGS) entry which is preliminary data.</text>
</comment>
<gene>
    <name evidence="2" type="ORF">B296_00041869</name>
</gene>
<dbReference type="EMBL" id="AMZH03012342">
    <property type="protein sequence ID" value="RRT51218.1"/>
    <property type="molecule type" value="Genomic_DNA"/>
</dbReference>
<accession>A0A426YHK8</accession>
<feature type="region of interest" description="Disordered" evidence="1">
    <location>
        <begin position="1"/>
        <end position="81"/>
    </location>
</feature>
<proteinExistence type="predicted"/>
<evidence type="ECO:0000256" key="1">
    <source>
        <dbReference type="SAM" id="MobiDB-lite"/>
    </source>
</evidence>
<name>A0A426YHK8_ENSVE</name>
<sequence length="81" mass="8713">MAKPSTKVVGHGQAPYRGGQPRLDHLQGGNQLWPRPLAEANNRRGSHLQHNAHPQRWPPTSTAPVGGPMDQVTARGEAPSP</sequence>
<evidence type="ECO:0000313" key="3">
    <source>
        <dbReference type="Proteomes" id="UP000287651"/>
    </source>
</evidence>
<dbReference type="Proteomes" id="UP000287651">
    <property type="component" value="Unassembled WGS sequence"/>
</dbReference>
<organism evidence="2 3">
    <name type="scientific">Ensete ventricosum</name>
    <name type="common">Abyssinian banana</name>
    <name type="synonym">Musa ensete</name>
    <dbReference type="NCBI Taxonomy" id="4639"/>
    <lineage>
        <taxon>Eukaryota</taxon>
        <taxon>Viridiplantae</taxon>
        <taxon>Streptophyta</taxon>
        <taxon>Embryophyta</taxon>
        <taxon>Tracheophyta</taxon>
        <taxon>Spermatophyta</taxon>
        <taxon>Magnoliopsida</taxon>
        <taxon>Liliopsida</taxon>
        <taxon>Zingiberales</taxon>
        <taxon>Musaceae</taxon>
        <taxon>Ensete</taxon>
    </lineage>
</organism>
<protein>
    <submittedName>
        <fullName evidence="2">Uncharacterized protein</fullName>
    </submittedName>
</protein>